<dbReference type="InterPro" id="IPR005793">
    <property type="entry name" value="Formyl_trans_C"/>
</dbReference>
<dbReference type="InterPro" id="IPR041711">
    <property type="entry name" value="Met-tRNA-FMT_N"/>
</dbReference>
<dbReference type="HAMAP" id="MF_00182">
    <property type="entry name" value="Formyl_trans"/>
    <property type="match status" value="1"/>
</dbReference>
<dbReference type="AlphaFoldDB" id="A0A2M7LKP2"/>
<comment type="caution">
    <text evidence="8">The sequence shown here is derived from an EMBL/GenBank/DDBJ whole genome shotgun (WGS) entry which is preliminary data.</text>
</comment>
<dbReference type="PANTHER" id="PTHR11138">
    <property type="entry name" value="METHIONYL-TRNA FORMYLTRANSFERASE"/>
    <property type="match status" value="1"/>
</dbReference>
<evidence type="ECO:0000259" key="7">
    <source>
        <dbReference type="Pfam" id="PF02911"/>
    </source>
</evidence>
<dbReference type="InterPro" id="IPR002376">
    <property type="entry name" value="Formyl_transf_N"/>
</dbReference>
<evidence type="ECO:0000256" key="5">
    <source>
        <dbReference type="HAMAP-Rule" id="MF_00182"/>
    </source>
</evidence>
<feature type="domain" description="Formyl transferase N-terminal" evidence="6">
    <location>
        <begin position="5"/>
        <end position="180"/>
    </location>
</feature>
<protein>
    <recommendedName>
        <fullName evidence="2 5">Methionyl-tRNA formyltransferase</fullName>
        <ecNumber evidence="2 5">2.1.2.9</ecNumber>
    </recommendedName>
</protein>
<gene>
    <name evidence="5" type="primary">fmt</name>
    <name evidence="8" type="ORF">COZ40_02380</name>
</gene>
<organism evidence="8 9">
    <name type="scientific">Candidatus Roizmanbacteria bacterium CG_4_10_14_3_um_filter_39_13</name>
    <dbReference type="NCBI Taxonomy" id="1974831"/>
    <lineage>
        <taxon>Bacteria</taxon>
        <taxon>Candidatus Roizmaniibacteriota</taxon>
    </lineage>
</organism>
<keyword evidence="3 5" id="KW-0808">Transferase</keyword>
<name>A0A2M7LKP2_9BACT</name>
<dbReference type="EMBL" id="PFJH01000097">
    <property type="protein sequence ID" value="PIX68609.1"/>
    <property type="molecule type" value="Genomic_DNA"/>
</dbReference>
<sequence>MKKLNIAFFGAPSFAARVLQRIIDDKNLPITVVLVVTQPDRPAGRKQISTSTPVKLLAQKNNIPVFDDSSLTTNDQRLQDVDIALLYAYGAIIPSDILKIPRWGFWNIHPSLLPKYRGASPIAYSLLMGDKTTGVSLIQMDERMDHGPILSQQTYEIQKEDTREDLENKLSDIGYELFKQSVQLLINGTLQKVEQNNSNRTFTRLLTKQDGYIPFPIVQKIIKRVILKNNEIPPIITEYCNKYQLTTNHPSTSLRVNQPLTTYYDLFRGLSPWPGLWTVFPINGIEKRLKITRMTLSTNHPSTSLRVNQPLRPKVWAKGPSPFGGYRPLGEITHVQLEGKKEVSLETFQKAYGSFLNI</sequence>
<dbReference type="PANTHER" id="PTHR11138:SF5">
    <property type="entry name" value="METHIONYL-TRNA FORMYLTRANSFERASE, MITOCHONDRIAL"/>
    <property type="match status" value="1"/>
</dbReference>
<dbReference type="EC" id="2.1.2.9" evidence="2 5"/>
<dbReference type="Gene3D" id="3.40.50.12230">
    <property type="match status" value="1"/>
</dbReference>
<dbReference type="PROSITE" id="PS00373">
    <property type="entry name" value="GART"/>
    <property type="match status" value="1"/>
</dbReference>
<comment type="catalytic activity">
    <reaction evidence="5">
        <text>L-methionyl-tRNA(fMet) + (6R)-10-formyltetrahydrofolate = N-formyl-L-methionyl-tRNA(fMet) + (6S)-5,6,7,8-tetrahydrofolate + H(+)</text>
        <dbReference type="Rhea" id="RHEA:24380"/>
        <dbReference type="Rhea" id="RHEA-COMP:9952"/>
        <dbReference type="Rhea" id="RHEA-COMP:9953"/>
        <dbReference type="ChEBI" id="CHEBI:15378"/>
        <dbReference type="ChEBI" id="CHEBI:57453"/>
        <dbReference type="ChEBI" id="CHEBI:78530"/>
        <dbReference type="ChEBI" id="CHEBI:78844"/>
        <dbReference type="ChEBI" id="CHEBI:195366"/>
        <dbReference type="EC" id="2.1.2.9"/>
    </reaction>
</comment>
<dbReference type="SUPFAM" id="SSF53328">
    <property type="entry name" value="Formyltransferase"/>
    <property type="match status" value="1"/>
</dbReference>
<dbReference type="InterPro" id="IPR005794">
    <property type="entry name" value="Fmt"/>
</dbReference>
<evidence type="ECO:0000313" key="9">
    <source>
        <dbReference type="Proteomes" id="UP000228500"/>
    </source>
</evidence>
<feature type="binding site" evidence="5">
    <location>
        <begin position="111"/>
        <end position="114"/>
    </location>
    <ligand>
        <name>(6S)-5,6,7,8-tetrahydrofolate</name>
        <dbReference type="ChEBI" id="CHEBI:57453"/>
    </ligand>
</feature>
<keyword evidence="4 5" id="KW-0648">Protein biosynthesis</keyword>
<comment type="function">
    <text evidence="5">Attaches a formyl group to the free amino group of methionyl-tRNA(fMet). The formyl group appears to play a dual role in the initiator identity of N-formylmethionyl-tRNA by promoting its recognition by IF2 and preventing the misappropriation of this tRNA by the elongation apparatus.</text>
</comment>
<feature type="domain" description="Formyl transferase C-terminal" evidence="7">
    <location>
        <begin position="257"/>
        <end position="350"/>
    </location>
</feature>
<dbReference type="CDD" id="cd08646">
    <property type="entry name" value="FMT_core_Met-tRNA-FMT_N"/>
    <property type="match status" value="1"/>
</dbReference>
<dbReference type="GO" id="GO:0005829">
    <property type="term" value="C:cytosol"/>
    <property type="evidence" value="ECO:0007669"/>
    <property type="project" value="TreeGrafter"/>
</dbReference>
<dbReference type="Proteomes" id="UP000228500">
    <property type="component" value="Unassembled WGS sequence"/>
</dbReference>
<comment type="similarity">
    <text evidence="1 5">Belongs to the Fmt family.</text>
</comment>
<evidence type="ECO:0000259" key="6">
    <source>
        <dbReference type="Pfam" id="PF00551"/>
    </source>
</evidence>
<evidence type="ECO:0000256" key="3">
    <source>
        <dbReference type="ARBA" id="ARBA00022679"/>
    </source>
</evidence>
<dbReference type="InterPro" id="IPR011034">
    <property type="entry name" value="Formyl_transferase-like_C_sf"/>
</dbReference>
<dbReference type="InterPro" id="IPR036477">
    <property type="entry name" value="Formyl_transf_N_sf"/>
</dbReference>
<dbReference type="Pfam" id="PF00551">
    <property type="entry name" value="Formyl_trans_N"/>
    <property type="match status" value="1"/>
</dbReference>
<dbReference type="SUPFAM" id="SSF50486">
    <property type="entry name" value="FMT C-terminal domain-like"/>
    <property type="match status" value="1"/>
</dbReference>
<proteinExistence type="inferred from homology"/>
<dbReference type="InterPro" id="IPR001555">
    <property type="entry name" value="GART_AS"/>
</dbReference>
<dbReference type="GO" id="GO:0004479">
    <property type="term" value="F:methionyl-tRNA formyltransferase activity"/>
    <property type="evidence" value="ECO:0007669"/>
    <property type="project" value="UniProtKB-UniRule"/>
</dbReference>
<dbReference type="Pfam" id="PF02911">
    <property type="entry name" value="Formyl_trans_C"/>
    <property type="match status" value="1"/>
</dbReference>
<evidence type="ECO:0000256" key="1">
    <source>
        <dbReference type="ARBA" id="ARBA00010699"/>
    </source>
</evidence>
<reference evidence="9" key="1">
    <citation type="submission" date="2017-09" db="EMBL/GenBank/DDBJ databases">
        <title>Depth-based differentiation of microbial function through sediment-hosted aquifers and enrichment of novel symbionts in the deep terrestrial subsurface.</title>
        <authorList>
            <person name="Probst A.J."/>
            <person name="Ladd B."/>
            <person name="Jarett J.K."/>
            <person name="Geller-Mcgrath D.E."/>
            <person name="Sieber C.M.K."/>
            <person name="Emerson J.B."/>
            <person name="Anantharaman K."/>
            <person name="Thomas B.C."/>
            <person name="Malmstrom R."/>
            <person name="Stieglmeier M."/>
            <person name="Klingl A."/>
            <person name="Woyke T."/>
            <person name="Ryan C.M."/>
            <person name="Banfield J.F."/>
        </authorList>
    </citation>
    <scope>NUCLEOTIDE SEQUENCE [LARGE SCALE GENOMIC DNA]</scope>
</reference>
<evidence type="ECO:0000256" key="4">
    <source>
        <dbReference type="ARBA" id="ARBA00022917"/>
    </source>
</evidence>
<evidence type="ECO:0000313" key="8">
    <source>
        <dbReference type="EMBL" id="PIX68609.1"/>
    </source>
</evidence>
<evidence type="ECO:0000256" key="2">
    <source>
        <dbReference type="ARBA" id="ARBA00012261"/>
    </source>
</evidence>
<accession>A0A2M7LKP2</accession>